<organism evidence="2 3">
    <name type="scientific">Volvox africanus</name>
    <dbReference type="NCBI Taxonomy" id="51714"/>
    <lineage>
        <taxon>Eukaryota</taxon>
        <taxon>Viridiplantae</taxon>
        <taxon>Chlorophyta</taxon>
        <taxon>core chlorophytes</taxon>
        <taxon>Chlorophyceae</taxon>
        <taxon>CS clade</taxon>
        <taxon>Chlamydomonadales</taxon>
        <taxon>Volvocaceae</taxon>
        <taxon>Volvox</taxon>
    </lineage>
</organism>
<dbReference type="SUPFAM" id="SSF56112">
    <property type="entry name" value="Protein kinase-like (PK-like)"/>
    <property type="match status" value="1"/>
</dbReference>
<feature type="compositionally biased region" description="Gly residues" evidence="1">
    <location>
        <begin position="30"/>
        <end position="43"/>
    </location>
</feature>
<feature type="compositionally biased region" description="Low complexity" evidence="1">
    <location>
        <begin position="292"/>
        <end position="307"/>
    </location>
</feature>
<name>A0A8J4EST0_9CHLO</name>
<feature type="region of interest" description="Disordered" evidence="1">
    <location>
        <begin position="284"/>
        <end position="333"/>
    </location>
</feature>
<proteinExistence type="predicted"/>
<feature type="compositionally biased region" description="Polar residues" evidence="1">
    <location>
        <begin position="180"/>
        <end position="189"/>
    </location>
</feature>
<gene>
    <name evidence="2" type="ORF">Vafri_2468</name>
</gene>
<evidence type="ECO:0008006" key="4">
    <source>
        <dbReference type="Google" id="ProtNLM"/>
    </source>
</evidence>
<sequence length="531" mass="54572">AVGKEEAATAAGSSNTAVDALTVGEKWSDSGGGGGGDGGGCDGGISRDPVRRWLLRQLALGTDRESPVQIPAVTQDGTAAAAVEDEHFADLVEACLHLDPTRRPTAEQALQMPYFASYGVEVQDTAVVVRKSIVETHPGERPGSGPNVVAVKDGGLCVINSRVRGSSSSRPENGGEAVTLPTSLASTAKATGIPPPSPGSRGCVLSEVAEADRDLNTPPPPPAPAPAPAPPNAALYDTTRPQHRTSQQLQAGSPSSSASKYLLEPPSSTAAVAATAGSMAALMSRPPTATHGSVDSASASAGDSASSTPRSRIWTNRQTPESAPLPIVTFPTDESSVSTGAIAVPPLAETDPRVSDTAGELAHTSNAGVQAPPLFRTSFSGSPARGRTTEATSCTNISPLGLSRTSGCGGCGGGGRGDGGDDGGGATSRSPGAHLKPQRLPWTYRSRDGRGGESPLDLPLVLLQGDRSVVARYNLNPIHPKPRPQYSKKHGPMDRSLLPFLQQHEMGVQNDNEMAEDFEMVRLQKCTVGCC</sequence>
<dbReference type="Gene3D" id="1.10.510.10">
    <property type="entry name" value="Transferase(Phosphotransferase) domain 1"/>
    <property type="match status" value="1"/>
</dbReference>
<dbReference type="EMBL" id="BNCO01000003">
    <property type="protein sequence ID" value="GIL45141.1"/>
    <property type="molecule type" value="Genomic_DNA"/>
</dbReference>
<feature type="region of interest" description="Disordered" evidence="1">
    <location>
        <begin position="162"/>
        <end position="264"/>
    </location>
</feature>
<feature type="non-terminal residue" evidence="2">
    <location>
        <position position="1"/>
    </location>
</feature>
<reference evidence="2" key="1">
    <citation type="journal article" date="2021" name="Proc. Natl. Acad. Sci. U.S.A.">
        <title>Three genomes in the algal genus Volvox reveal the fate of a haploid sex-determining region after a transition to homothallism.</title>
        <authorList>
            <person name="Yamamoto K."/>
            <person name="Hamaji T."/>
            <person name="Kawai-Toyooka H."/>
            <person name="Matsuzaki R."/>
            <person name="Takahashi F."/>
            <person name="Nishimura Y."/>
            <person name="Kawachi M."/>
            <person name="Noguchi H."/>
            <person name="Minakuchi Y."/>
            <person name="Umen J.G."/>
            <person name="Toyoda A."/>
            <person name="Nozaki H."/>
        </authorList>
    </citation>
    <scope>NUCLEOTIDE SEQUENCE</scope>
    <source>
        <strain evidence="2">NIES-3780</strain>
    </source>
</reference>
<evidence type="ECO:0000313" key="2">
    <source>
        <dbReference type="EMBL" id="GIL45141.1"/>
    </source>
</evidence>
<dbReference type="AlphaFoldDB" id="A0A8J4EST0"/>
<evidence type="ECO:0000256" key="1">
    <source>
        <dbReference type="SAM" id="MobiDB-lite"/>
    </source>
</evidence>
<keyword evidence="3" id="KW-1185">Reference proteome</keyword>
<dbReference type="Proteomes" id="UP000747399">
    <property type="component" value="Unassembled WGS sequence"/>
</dbReference>
<feature type="region of interest" description="Disordered" evidence="1">
    <location>
        <begin position="1"/>
        <end position="46"/>
    </location>
</feature>
<feature type="compositionally biased region" description="Polar residues" evidence="1">
    <location>
        <begin position="244"/>
        <end position="259"/>
    </location>
</feature>
<comment type="caution">
    <text evidence="2">The sequence shown here is derived from an EMBL/GenBank/DDBJ whole genome shotgun (WGS) entry which is preliminary data.</text>
</comment>
<feature type="compositionally biased region" description="Polar residues" evidence="1">
    <location>
        <begin position="308"/>
        <end position="321"/>
    </location>
</feature>
<protein>
    <recommendedName>
        <fullName evidence="4">Protein kinase domain-containing protein</fullName>
    </recommendedName>
</protein>
<evidence type="ECO:0000313" key="3">
    <source>
        <dbReference type="Proteomes" id="UP000747399"/>
    </source>
</evidence>
<feature type="compositionally biased region" description="Pro residues" evidence="1">
    <location>
        <begin position="217"/>
        <end position="231"/>
    </location>
</feature>
<dbReference type="InterPro" id="IPR011009">
    <property type="entry name" value="Kinase-like_dom_sf"/>
</dbReference>
<accession>A0A8J4EST0</accession>